<comment type="caution">
    <text evidence="6">The sequence shown here is derived from an EMBL/GenBank/DDBJ whole genome shotgun (WGS) entry which is preliminary data.</text>
</comment>
<evidence type="ECO:0000313" key="6">
    <source>
        <dbReference type="EMBL" id="HGU47034.1"/>
    </source>
</evidence>
<comment type="subunit">
    <text evidence="4">The glycine cleavage system is composed of four proteins: P, T, L and H. In this organism, the P 'protein' is a heterodimer of two subunits.</text>
</comment>
<evidence type="ECO:0000256" key="1">
    <source>
        <dbReference type="ARBA" id="ARBA00003788"/>
    </source>
</evidence>
<accession>A0A7C4W8U7</accession>
<dbReference type="GO" id="GO:0004375">
    <property type="term" value="F:glycine dehydrogenase (decarboxylating) activity"/>
    <property type="evidence" value="ECO:0007669"/>
    <property type="project" value="UniProtKB-EC"/>
</dbReference>
<dbReference type="PIRSF" id="PIRSF006815">
    <property type="entry name" value="GcvPA"/>
    <property type="match status" value="1"/>
</dbReference>
<dbReference type="CDD" id="cd00613">
    <property type="entry name" value="GDC-P"/>
    <property type="match status" value="1"/>
</dbReference>
<dbReference type="Gene3D" id="3.90.1150.10">
    <property type="entry name" value="Aspartate Aminotransferase, domain 1"/>
    <property type="match status" value="1"/>
</dbReference>
<evidence type="ECO:0000259" key="5">
    <source>
        <dbReference type="Pfam" id="PF02347"/>
    </source>
</evidence>
<reference evidence="6" key="1">
    <citation type="journal article" date="2020" name="mSystems">
        <title>Genome- and Community-Level Interaction Insights into Carbon Utilization and Element Cycling Functions of Hydrothermarchaeota in Hydrothermal Sediment.</title>
        <authorList>
            <person name="Zhou Z."/>
            <person name="Liu Y."/>
            <person name="Xu W."/>
            <person name="Pan J."/>
            <person name="Luo Z.H."/>
            <person name="Li M."/>
        </authorList>
    </citation>
    <scope>NUCLEOTIDE SEQUENCE [LARGE SCALE GENOMIC DNA]</scope>
    <source>
        <strain evidence="6">SpSt-594</strain>
    </source>
</reference>
<evidence type="ECO:0000256" key="3">
    <source>
        <dbReference type="ARBA" id="ARBA00049026"/>
    </source>
</evidence>
<dbReference type="GO" id="GO:0019464">
    <property type="term" value="P:glycine decarboxylation via glycine cleavage system"/>
    <property type="evidence" value="ECO:0007669"/>
    <property type="project" value="UniProtKB-UniRule"/>
</dbReference>
<comment type="function">
    <text evidence="1 4">The glycine cleavage system catalyzes the degradation of glycine. The P protein binds the alpha-amino group of glycine through its pyridoxal phosphate cofactor; CO(2) is released and the remaining methylamine moiety is then transferred to the lipoamide cofactor of the H protein.</text>
</comment>
<dbReference type="InterPro" id="IPR023010">
    <property type="entry name" value="GcvPA"/>
</dbReference>
<keyword evidence="2 4" id="KW-0560">Oxidoreductase</keyword>
<gene>
    <name evidence="4" type="primary">gcvPA</name>
    <name evidence="6" type="ORF">ENT60_00525</name>
</gene>
<feature type="domain" description="Glycine cleavage system P-protein N-terminal" evidence="5">
    <location>
        <begin position="2"/>
        <end position="443"/>
    </location>
</feature>
<name>A0A7C4W8U7_UNCW3</name>
<comment type="catalytic activity">
    <reaction evidence="3 4">
        <text>N(6)-[(R)-lipoyl]-L-lysyl-[glycine-cleavage complex H protein] + glycine + H(+) = N(6)-[(R)-S(8)-aminomethyldihydrolipoyl]-L-lysyl-[glycine-cleavage complex H protein] + CO2</text>
        <dbReference type="Rhea" id="RHEA:24304"/>
        <dbReference type="Rhea" id="RHEA-COMP:10494"/>
        <dbReference type="Rhea" id="RHEA-COMP:10495"/>
        <dbReference type="ChEBI" id="CHEBI:15378"/>
        <dbReference type="ChEBI" id="CHEBI:16526"/>
        <dbReference type="ChEBI" id="CHEBI:57305"/>
        <dbReference type="ChEBI" id="CHEBI:83099"/>
        <dbReference type="ChEBI" id="CHEBI:83143"/>
        <dbReference type="EC" id="1.4.4.2"/>
    </reaction>
</comment>
<dbReference type="EMBL" id="DSZH01000025">
    <property type="protein sequence ID" value="HGU47034.1"/>
    <property type="molecule type" value="Genomic_DNA"/>
</dbReference>
<dbReference type="AlphaFoldDB" id="A0A7C4W8U7"/>
<protein>
    <recommendedName>
        <fullName evidence="4">Probable glycine dehydrogenase (decarboxylating) subunit 1</fullName>
        <ecNumber evidence="4">1.4.4.2</ecNumber>
    </recommendedName>
    <alternativeName>
        <fullName evidence="4">Glycine cleavage system P-protein subunit 1</fullName>
    </alternativeName>
    <alternativeName>
        <fullName evidence="4">Glycine decarboxylase subunit 1</fullName>
    </alternativeName>
    <alternativeName>
        <fullName evidence="4">Glycine dehydrogenase (aminomethyl-transferring) subunit 1</fullName>
    </alternativeName>
</protein>
<comment type="similarity">
    <text evidence="4">Belongs to the GcvP family. N-terminal subunit subfamily.</text>
</comment>
<dbReference type="PANTHER" id="PTHR42806">
    <property type="entry name" value="GLYCINE CLEAVAGE SYSTEM P-PROTEIN"/>
    <property type="match status" value="1"/>
</dbReference>
<dbReference type="InterPro" id="IPR020581">
    <property type="entry name" value="GDC_P"/>
</dbReference>
<dbReference type="EC" id="1.4.4.2" evidence="4"/>
<dbReference type="InterPro" id="IPR015421">
    <property type="entry name" value="PyrdxlP-dep_Trfase_major"/>
</dbReference>
<dbReference type="InterPro" id="IPR015422">
    <property type="entry name" value="PyrdxlP-dep_Trfase_small"/>
</dbReference>
<dbReference type="SUPFAM" id="SSF53383">
    <property type="entry name" value="PLP-dependent transferases"/>
    <property type="match status" value="1"/>
</dbReference>
<evidence type="ECO:0000256" key="4">
    <source>
        <dbReference type="HAMAP-Rule" id="MF_00712"/>
    </source>
</evidence>
<proteinExistence type="inferred from homology"/>
<evidence type="ECO:0000256" key="2">
    <source>
        <dbReference type="ARBA" id="ARBA00023002"/>
    </source>
</evidence>
<dbReference type="GO" id="GO:0009116">
    <property type="term" value="P:nucleoside metabolic process"/>
    <property type="evidence" value="ECO:0007669"/>
    <property type="project" value="InterPro"/>
</dbReference>
<dbReference type="HAMAP" id="MF_00712">
    <property type="entry name" value="GcvPA"/>
    <property type="match status" value="1"/>
</dbReference>
<dbReference type="InterPro" id="IPR049315">
    <property type="entry name" value="GDC-P_N"/>
</dbReference>
<dbReference type="NCBIfam" id="NF001696">
    <property type="entry name" value="PRK00451.1"/>
    <property type="match status" value="1"/>
</dbReference>
<dbReference type="Gene3D" id="3.40.640.10">
    <property type="entry name" value="Type I PLP-dependent aspartate aminotransferase-like (Major domain)"/>
    <property type="match status" value="1"/>
</dbReference>
<dbReference type="Pfam" id="PF02347">
    <property type="entry name" value="GDC-P"/>
    <property type="match status" value="1"/>
</dbReference>
<dbReference type="InterPro" id="IPR015424">
    <property type="entry name" value="PyrdxlP-dep_Trfase"/>
</dbReference>
<dbReference type="PANTHER" id="PTHR42806:SF1">
    <property type="entry name" value="GLYCINE DEHYDROGENASE (DECARBOXYLATING)"/>
    <property type="match status" value="1"/>
</dbReference>
<organism evidence="6">
    <name type="scientific">candidate division WOR-3 bacterium</name>
    <dbReference type="NCBI Taxonomy" id="2052148"/>
    <lineage>
        <taxon>Bacteria</taxon>
        <taxon>Bacteria division WOR-3</taxon>
    </lineage>
</organism>
<sequence>MFIPHSEEEIKEMLSYLGLKSLDELFQTIPDNLKVKLEDEKVKVLKELEARKELKKISQENKTISSYISFLGGGIYDHYIPSCIDQIVLRSEFYTAYTPYQPEVSQGTLQAMFEFQSLICDLFKMDVSTASHYDGATALAEAIYVLKKKGYKNCLISSGVSPFYWEVIKTYFLGQDINFVKIPLKEFTIDIDYLEKKAKELEKNFFLVFQTPNFFGFIEDVEVLSQIVQRYNGKLIVSCDPISLAILKPPGDYDADLATGEGQSLGLYPSLGGPLLGILTSKKEYIRDLPGRICGKTVDKEGKVGYVTVLQTREQHIRREKATSNICTNQQLCALRAAIYLSLMGKEGLKKVANFSFQKSHYLYENLLSLPIFEKVSDRPFFKEFTIKSKVSVRELLNKCKKEKIYAGIDLYEITKDENLKDMLLVCVTEKRKKEEMDYFVEVLKRSF</sequence>